<organism evidence="5 6">
    <name type="scientific">candidate division WOR-1 bacterium RIFOXYB2_FULL_37_13</name>
    <dbReference type="NCBI Taxonomy" id="1802579"/>
    <lineage>
        <taxon>Bacteria</taxon>
        <taxon>Bacillati</taxon>
        <taxon>Saganbacteria</taxon>
    </lineage>
</organism>
<keyword evidence="3" id="KW-0328">Glycosyltransferase</keyword>
<dbReference type="STRING" id="1802579.A2310_04880"/>
<evidence type="ECO:0008006" key="7">
    <source>
        <dbReference type="Google" id="ProtNLM"/>
    </source>
</evidence>
<gene>
    <name evidence="5" type="ORF">A2310_04880</name>
</gene>
<comment type="pathway">
    <text evidence="1">Cell wall biogenesis; cell wall polysaccharide biosynthesis.</text>
</comment>
<evidence type="ECO:0000256" key="2">
    <source>
        <dbReference type="ARBA" id="ARBA00006739"/>
    </source>
</evidence>
<proteinExistence type="inferred from homology"/>
<dbReference type="AlphaFoldDB" id="A0A1F4SP02"/>
<reference evidence="5 6" key="1">
    <citation type="journal article" date="2016" name="Nat. Commun.">
        <title>Thousands of microbial genomes shed light on interconnected biogeochemical processes in an aquifer system.</title>
        <authorList>
            <person name="Anantharaman K."/>
            <person name="Brown C.T."/>
            <person name="Hug L.A."/>
            <person name="Sharon I."/>
            <person name="Castelle C.J."/>
            <person name="Probst A.J."/>
            <person name="Thomas B.C."/>
            <person name="Singh A."/>
            <person name="Wilkins M.J."/>
            <person name="Karaoz U."/>
            <person name="Brodie E.L."/>
            <person name="Williams K.H."/>
            <person name="Hubbard S.S."/>
            <person name="Banfield J.F."/>
        </authorList>
    </citation>
    <scope>NUCLEOTIDE SEQUENCE [LARGE SCALE GENOMIC DNA]</scope>
</reference>
<evidence type="ECO:0000256" key="4">
    <source>
        <dbReference type="ARBA" id="ARBA00022679"/>
    </source>
</evidence>
<dbReference type="CDD" id="cd04186">
    <property type="entry name" value="GT_2_like_c"/>
    <property type="match status" value="1"/>
</dbReference>
<evidence type="ECO:0000313" key="6">
    <source>
        <dbReference type="Proteomes" id="UP000178417"/>
    </source>
</evidence>
<dbReference type="PANTHER" id="PTHR43179:SF12">
    <property type="entry name" value="GALACTOFURANOSYLTRANSFERASE GLFT2"/>
    <property type="match status" value="1"/>
</dbReference>
<dbReference type="EMBL" id="MEUB01000031">
    <property type="protein sequence ID" value="OGC22155.1"/>
    <property type="molecule type" value="Genomic_DNA"/>
</dbReference>
<accession>A0A1F4SP02</accession>
<dbReference type="Proteomes" id="UP000178417">
    <property type="component" value="Unassembled WGS sequence"/>
</dbReference>
<evidence type="ECO:0000256" key="1">
    <source>
        <dbReference type="ARBA" id="ARBA00004776"/>
    </source>
</evidence>
<dbReference type="GO" id="GO:0016757">
    <property type="term" value="F:glycosyltransferase activity"/>
    <property type="evidence" value="ECO:0007669"/>
    <property type="project" value="UniProtKB-KW"/>
</dbReference>
<evidence type="ECO:0000313" key="5">
    <source>
        <dbReference type="EMBL" id="OGC22155.1"/>
    </source>
</evidence>
<dbReference type="InterPro" id="IPR029044">
    <property type="entry name" value="Nucleotide-diphossugar_trans"/>
</dbReference>
<comment type="caution">
    <text evidence="5">The sequence shown here is derived from an EMBL/GenBank/DDBJ whole genome shotgun (WGS) entry which is preliminary data.</text>
</comment>
<keyword evidence="4" id="KW-0808">Transferase</keyword>
<sequence>MQPKVTIIILNWNQEKDTMECLNSIANITYVNYGIILVDNGSKDGSPDNIHKKFPDIEIIRNTYNVGFAEGNNIGIRRALELKNDFILLLNNDTVLEPEFLDVLVNLAINSESGISSPKTMFYHNREKIWFVGGGYLPIIKKPFHYYYNQKDIGQVENIKEIEWVSGCCMLIKKAVFEKIGLLDSDYFNNYEDVDFCKRAQMAGFKIMIVPKAKIYHKFAASMGGKFSPFYTYFRTRNNLLFFKKTKQFIPLILNLLIFSCYSILESFKNYNFQSIKATFVAIFDFFAGRYGKGSAEEFVK</sequence>
<name>A0A1F4SP02_UNCSA</name>
<dbReference type="Gene3D" id="3.90.550.10">
    <property type="entry name" value="Spore Coat Polysaccharide Biosynthesis Protein SpsA, Chain A"/>
    <property type="match status" value="1"/>
</dbReference>
<protein>
    <recommendedName>
        <fullName evidence="7">Glycosyltransferase 2-like domain-containing protein</fullName>
    </recommendedName>
</protein>
<dbReference type="PANTHER" id="PTHR43179">
    <property type="entry name" value="RHAMNOSYLTRANSFERASE WBBL"/>
    <property type="match status" value="1"/>
</dbReference>
<dbReference type="SUPFAM" id="SSF53448">
    <property type="entry name" value="Nucleotide-diphospho-sugar transferases"/>
    <property type="match status" value="1"/>
</dbReference>
<evidence type="ECO:0000256" key="3">
    <source>
        <dbReference type="ARBA" id="ARBA00022676"/>
    </source>
</evidence>
<comment type="similarity">
    <text evidence="2">Belongs to the glycosyltransferase 2 family.</text>
</comment>
<dbReference type="Pfam" id="PF13641">
    <property type="entry name" value="Glyco_tranf_2_3"/>
    <property type="match status" value="1"/>
</dbReference>